<organism evidence="6 7">
    <name type="scientific">Pisum sativum</name>
    <name type="common">Garden pea</name>
    <name type="synonym">Lathyrus oleraceus</name>
    <dbReference type="NCBI Taxonomy" id="3888"/>
    <lineage>
        <taxon>Eukaryota</taxon>
        <taxon>Viridiplantae</taxon>
        <taxon>Streptophyta</taxon>
        <taxon>Embryophyta</taxon>
        <taxon>Tracheophyta</taxon>
        <taxon>Spermatophyta</taxon>
        <taxon>Magnoliopsida</taxon>
        <taxon>eudicotyledons</taxon>
        <taxon>Gunneridae</taxon>
        <taxon>Pentapetalae</taxon>
        <taxon>rosids</taxon>
        <taxon>fabids</taxon>
        <taxon>Fabales</taxon>
        <taxon>Fabaceae</taxon>
        <taxon>Papilionoideae</taxon>
        <taxon>50 kb inversion clade</taxon>
        <taxon>NPAAA clade</taxon>
        <taxon>Hologalegina</taxon>
        <taxon>IRL clade</taxon>
        <taxon>Fabeae</taxon>
        <taxon>Lathyrus</taxon>
    </lineage>
</organism>
<dbReference type="SUPFAM" id="SSF81296">
    <property type="entry name" value="E set domains"/>
    <property type="match status" value="1"/>
</dbReference>
<dbReference type="Pfam" id="PF00571">
    <property type="entry name" value="CBS"/>
    <property type="match status" value="3"/>
</dbReference>
<dbReference type="SMART" id="SM00116">
    <property type="entry name" value="CBS"/>
    <property type="match status" value="4"/>
</dbReference>
<dbReference type="PROSITE" id="PS51371">
    <property type="entry name" value="CBS"/>
    <property type="match status" value="2"/>
</dbReference>
<comment type="similarity">
    <text evidence="1">Belongs to the 5'-AMP-activated protein kinase gamma subunit family.</text>
</comment>
<keyword evidence="2" id="KW-0677">Repeat</keyword>
<dbReference type="CDD" id="cd02859">
    <property type="entry name" value="E_set_AMPKbeta_like_N"/>
    <property type="match status" value="1"/>
</dbReference>
<evidence type="ECO:0000256" key="2">
    <source>
        <dbReference type="ARBA" id="ARBA00022737"/>
    </source>
</evidence>
<dbReference type="EMBL" id="JAMSHJ010000006">
    <property type="protein sequence ID" value="KAI5398529.1"/>
    <property type="molecule type" value="Genomic_DNA"/>
</dbReference>
<evidence type="ECO:0000259" key="5">
    <source>
        <dbReference type="PROSITE" id="PS51371"/>
    </source>
</evidence>
<dbReference type="InterPro" id="IPR000644">
    <property type="entry name" value="CBS_dom"/>
</dbReference>
<proteinExistence type="inferred from homology"/>
<evidence type="ECO:0000313" key="6">
    <source>
        <dbReference type="EMBL" id="KAI5398529.1"/>
    </source>
</evidence>
<feature type="domain" description="CBS" evidence="5">
    <location>
        <begin position="411"/>
        <end position="468"/>
    </location>
</feature>
<dbReference type="InterPro" id="IPR046342">
    <property type="entry name" value="CBS_dom_sf"/>
</dbReference>
<comment type="caution">
    <text evidence="6">The sequence shown here is derived from an EMBL/GenBank/DDBJ whole genome shotgun (WGS) entry which is preliminary data.</text>
</comment>
<keyword evidence="3 4" id="KW-0129">CBS domain</keyword>
<dbReference type="SUPFAM" id="SSF54631">
    <property type="entry name" value="CBS-domain pair"/>
    <property type="match status" value="2"/>
</dbReference>
<dbReference type="InterPro" id="IPR013783">
    <property type="entry name" value="Ig-like_fold"/>
</dbReference>
<dbReference type="Gene3D" id="3.10.580.10">
    <property type="entry name" value="CBS-domain"/>
    <property type="match status" value="2"/>
</dbReference>
<dbReference type="PANTHER" id="PTHR13780:SF35">
    <property type="entry name" value="LD22662P"/>
    <property type="match status" value="1"/>
</dbReference>
<gene>
    <name evidence="6" type="ORF">KIW84_064057</name>
</gene>
<accession>A0A9D5A7L5</accession>
<name>A0A9D5A7L5_PEA</name>
<protein>
    <recommendedName>
        <fullName evidence="5">CBS domain-containing protein</fullName>
    </recommendedName>
</protein>
<feature type="domain" description="CBS" evidence="5">
    <location>
        <begin position="230"/>
        <end position="289"/>
    </location>
</feature>
<dbReference type="InterPro" id="IPR050511">
    <property type="entry name" value="AMPK_gamma/SDS23_families"/>
</dbReference>
<dbReference type="Gramene" id="Psat06G0405700-T1">
    <property type="protein sequence ID" value="KAI5398529.1"/>
    <property type="gene ID" value="KIW84_064057"/>
</dbReference>
<dbReference type="InterPro" id="IPR014756">
    <property type="entry name" value="Ig_E-set"/>
</dbReference>
<dbReference type="AlphaFoldDB" id="A0A9D5A7L5"/>
<evidence type="ECO:0000313" key="7">
    <source>
        <dbReference type="Proteomes" id="UP001058974"/>
    </source>
</evidence>
<dbReference type="GO" id="GO:0009507">
    <property type="term" value="C:chloroplast"/>
    <property type="evidence" value="ECO:0007669"/>
    <property type="project" value="UniProtKB-ARBA"/>
</dbReference>
<reference evidence="6 7" key="1">
    <citation type="journal article" date="2022" name="Nat. Genet.">
        <title>Improved pea reference genome and pan-genome highlight genomic features and evolutionary characteristics.</title>
        <authorList>
            <person name="Yang T."/>
            <person name="Liu R."/>
            <person name="Luo Y."/>
            <person name="Hu S."/>
            <person name="Wang D."/>
            <person name="Wang C."/>
            <person name="Pandey M.K."/>
            <person name="Ge S."/>
            <person name="Xu Q."/>
            <person name="Li N."/>
            <person name="Li G."/>
            <person name="Huang Y."/>
            <person name="Saxena R.K."/>
            <person name="Ji Y."/>
            <person name="Li M."/>
            <person name="Yan X."/>
            <person name="He Y."/>
            <person name="Liu Y."/>
            <person name="Wang X."/>
            <person name="Xiang C."/>
            <person name="Varshney R.K."/>
            <person name="Ding H."/>
            <person name="Gao S."/>
            <person name="Zong X."/>
        </authorList>
    </citation>
    <scope>NUCLEOTIDE SEQUENCE [LARGE SCALE GENOMIC DNA]</scope>
    <source>
        <strain evidence="6 7">cv. Zhongwan 6</strain>
    </source>
</reference>
<sequence>MLFACYITFQFRSILASCNQLFEMEMFGSLAAGGGHGSTGVPEPFLIPQLFVWPHGGTTVFISGSFTGWSTIIPMSRIEGQPNAFQATCSLTPGFHQDALFLSLEIKEGMGSLSLFFHIAKGKRKERMKEYKFNVDGEWRHDEHKQFMHASFGAVNTIFVEQPYILPSILNAGLFSNHGIAGTSSGSHMELGHFVPGHMEAFPRESALHLSRYHLSIFMSSNTVFDLIPMSGKVVALDIDLSMQQAFHALYEQGLSVAPVWDSSKCKFVGMLNAMDIIQILNQLGSHGSTMTEEQLKTHTIAAWREIKFQQSGTDSSGRTYPWRFVDAVADESLKDIALKLLQNKVLVVPVLDSSSKDGSVPQLLHIASLTDILKCICRHFKNFSASLPVLQLPVGSIPLAKWVPKVGESNNQSLAMLKPTDSLSAAVSILIQGEVSSIPIVDDNGSLIYIYTRSDITALAKNEVYACISLDKYCIYQQMFRDHRIPYGLSDQILYPVCLRSDTLQLVVERLANSDVEELVVVEAGGSKRVEGIISIRDVFRFLLALMAR</sequence>
<dbReference type="InterPro" id="IPR032640">
    <property type="entry name" value="AMPK1_CBM"/>
</dbReference>
<keyword evidence="7" id="KW-1185">Reference proteome</keyword>
<dbReference type="Pfam" id="PF16561">
    <property type="entry name" value="AMPK1_CBM"/>
    <property type="match status" value="1"/>
</dbReference>
<dbReference type="Proteomes" id="UP001058974">
    <property type="component" value="Chromosome 6"/>
</dbReference>
<evidence type="ECO:0000256" key="4">
    <source>
        <dbReference type="PROSITE-ProRule" id="PRU00703"/>
    </source>
</evidence>
<dbReference type="PANTHER" id="PTHR13780">
    <property type="entry name" value="AMP-ACTIVATED PROTEIN KINASE, GAMMA REGULATORY SUBUNIT"/>
    <property type="match status" value="1"/>
</dbReference>
<evidence type="ECO:0000256" key="1">
    <source>
        <dbReference type="ARBA" id="ARBA00006750"/>
    </source>
</evidence>
<dbReference type="Gene3D" id="2.60.40.10">
    <property type="entry name" value="Immunoglobulins"/>
    <property type="match status" value="1"/>
</dbReference>
<evidence type="ECO:0000256" key="3">
    <source>
        <dbReference type="ARBA" id="ARBA00023122"/>
    </source>
</evidence>